<proteinExistence type="inferred from homology"/>
<dbReference type="Pfam" id="PF00884">
    <property type="entry name" value="Sulfatase"/>
    <property type="match status" value="1"/>
</dbReference>
<dbReference type="PANTHER" id="PTHR42693">
    <property type="entry name" value="ARYLSULFATASE FAMILY MEMBER"/>
    <property type="match status" value="1"/>
</dbReference>
<dbReference type="InterPro" id="IPR017850">
    <property type="entry name" value="Alkaline_phosphatase_core_sf"/>
</dbReference>
<dbReference type="SUPFAM" id="SSF53649">
    <property type="entry name" value="Alkaline phosphatase-like"/>
    <property type="match status" value="1"/>
</dbReference>
<dbReference type="AlphaFoldDB" id="A0A381RCD9"/>
<keyword evidence="2" id="KW-0378">Hydrolase</keyword>
<evidence type="ECO:0000313" key="4">
    <source>
        <dbReference type="EMBL" id="SUZ88884.1"/>
    </source>
</evidence>
<comment type="similarity">
    <text evidence="1">Belongs to the sulfatase family.</text>
</comment>
<protein>
    <recommendedName>
        <fullName evidence="3">Sulfatase N-terminal domain-containing protein</fullName>
    </recommendedName>
</protein>
<accession>A0A381RCD9</accession>
<evidence type="ECO:0000256" key="1">
    <source>
        <dbReference type="ARBA" id="ARBA00008779"/>
    </source>
</evidence>
<dbReference type="PANTHER" id="PTHR42693:SF53">
    <property type="entry name" value="ENDO-4-O-SULFATASE"/>
    <property type="match status" value="1"/>
</dbReference>
<dbReference type="InterPro" id="IPR050738">
    <property type="entry name" value="Sulfatase"/>
</dbReference>
<dbReference type="GO" id="GO:0004065">
    <property type="term" value="F:arylsulfatase activity"/>
    <property type="evidence" value="ECO:0007669"/>
    <property type="project" value="TreeGrafter"/>
</dbReference>
<gene>
    <name evidence="4" type="ORF">METZ01_LOCUS41738</name>
</gene>
<feature type="domain" description="Sulfatase N-terminal" evidence="3">
    <location>
        <begin position="4"/>
        <end position="363"/>
    </location>
</feature>
<name>A0A381RCD9_9ZZZZ</name>
<dbReference type="Gene3D" id="3.40.720.10">
    <property type="entry name" value="Alkaline Phosphatase, subunit A"/>
    <property type="match status" value="1"/>
</dbReference>
<evidence type="ECO:0000256" key="2">
    <source>
        <dbReference type="ARBA" id="ARBA00022801"/>
    </source>
</evidence>
<dbReference type="InterPro" id="IPR000917">
    <property type="entry name" value="Sulfatase_N"/>
</dbReference>
<organism evidence="4">
    <name type="scientific">marine metagenome</name>
    <dbReference type="NCBI Taxonomy" id="408172"/>
    <lineage>
        <taxon>unclassified sequences</taxon>
        <taxon>metagenomes</taxon>
        <taxon>ecological metagenomes</taxon>
    </lineage>
</organism>
<sequence>MGEPNILFLMTDQQRWDAMGCSGDWVKTPNLDRIAAEGVRFTRCITTTPICIPARVSLATGRYPHNNSVWSNVDYTLPPDGPSWMRVVRDCGYRTSLFGKTHLHPHRGDLRDKEDLLHAYGLDDVDEIGGPRASAVVMSHMTAGWSDRSLLEGYRADFEERFANKPHVVRPSTLPLDEYADVYVAQQAKRYLESYDRDEPWFCWVSFGGPHEPWDAPEPYASMYEPSAMPQPVIRPQDDHPRPQGWLDFHMERNSPKLESTDAEDMRANYAGNVSLIDDQIGEILDTIEERGELSNTVIAFTSDHGEMNGDWGLIYKMNFLNGALRVPMIVRTPETLVAGGGVENDDLVENMDLGPTLVDLAGGELEHRQFGRSLIPAIKGELNDTPHREDVLSEFRGEFMLMADQWKMAVNREGETYLLFNLDNDPEETSNLAGLTEHGAVEDELRLRLLERISKTQLKEP</sequence>
<dbReference type="EMBL" id="UINC01001793">
    <property type="protein sequence ID" value="SUZ88884.1"/>
    <property type="molecule type" value="Genomic_DNA"/>
</dbReference>
<evidence type="ECO:0000259" key="3">
    <source>
        <dbReference type="Pfam" id="PF00884"/>
    </source>
</evidence>
<reference evidence="4" key="1">
    <citation type="submission" date="2018-05" db="EMBL/GenBank/DDBJ databases">
        <authorList>
            <person name="Lanie J.A."/>
            <person name="Ng W.-L."/>
            <person name="Kazmierczak K.M."/>
            <person name="Andrzejewski T.M."/>
            <person name="Davidsen T.M."/>
            <person name="Wayne K.J."/>
            <person name="Tettelin H."/>
            <person name="Glass J.I."/>
            <person name="Rusch D."/>
            <person name="Podicherti R."/>
            <person name="Tsui H.-C.T."/>
            <person name="Winkler M.E."/>
        </authorList>
    </citation>
    <scope>NUCLEOTIDE SEQUENCE</scope>
</reference>